<dbReference type="Gene3D" id="3.10.20.370">
    <property type="match status" value="1"/>
</dbReference>
<evidence type="ECO:0000256" key="4">
    <source>
        <dbReference type="ARBA" id="ARBA00039658"/>
    </source>
</evidence>
<dbReference type="FunFam" id="3.30.70.270:FF:000003">
    <property type="entry name" value="Transposon Ty3-G Gag-Pol polyprotein"/>
    <property type="match status" value="1"/>
</dbReference>
<dbReference type="Proteomes" id="UP000694701">
    <property type="component" value="Unplaced"/>
</dbReference>
<dbReference type="Gene3D" id="1.10.340.70">
    <property type="match status" value="1"/>
</dbReference>
<dbReference type="GO" id="GO:0003676">
    <property type="term" value="F:nucleic acid binding"/>
    <property type="evidence" value="ECO:0007669"/>
    <property type="project" value="InterPro"/>
</dbReference>
<dbReference type="Ensembl" id="ENSCCRT00020015653.1">
    <property type="protein sequence ID" value="ENSCCRP00020014214.1"/>
    <property type="gene ID" value="ENSCCRG00020006935.1"/>
</dbReference>
<dbReference type="InterPro" id="IPR043502">
    <property type="entry name" value="DNA/RNA_pol_sf"/>
</dbReference>
<evidence type="ECO:0000256" key="3">
    <source>
        <dbReference type="ARBA" id="ARBA00023268"/>
    </source>
</evidence>
<evidence type="ECO:0000259" key="6">
    <source>
        <dbReference type="PROSITE" id="PS50994"/>
    </source>
</evidence>
<dbReference type="Gene3D" id="3.30.420.10">
    <property type="entry name" value="Ribonuclease H-like superfamily/Ribonuclease H"/>
    <property type="match status" value="1"/>
</dbReference>
<protein>
    <recommendedName>
        <fullName evidence="4">Gypsy retrotransposon integrase-like protein 1</fullName>
        <ecNumber evidence="2">3.1.26.4</ecNumber>
    </recommendedName>
</protein>
<dbReference type="Gene3D" id="3.30.70.270">
    <property type="match status" value="2"/>
</dbReference>
<dbReference type="InterPro" id="IPR000477">
    <property type="entry name" value="RT_dom"/>
</dbReference>
<dbReference type="CDD" id="cd09274">
    <property type="entry name" value="RNase_HI_RT_Ty3"/>
    <property type="match status" value="1"/>
</dbReference>
<dbReference type="InterPro" id="IPR001584">
    <property type="entry name" value="Integrase_cat-core"/>
</dbReference>
<feature type="domain" description="Integrase catalytic" evidence="6">
    <location>
        <begin position="382"/>
        <end position="543"/>
    </location>
</feature>
<dbReference type="CDD" id="cd01647">
    <property type="entry name" value="RT_LTR"/>
    <property type="match status" value="1"/>
</dbReference>
<dbReference type="GO" id="GO:0004523">
    <property type="term" value="F:RNA-DNA hybrid ribonuclease activity"/>
    <property type="evidence" value="ECO:0007669"/>
    <property type="project" value="UniProtKB-EC"/>
</dbReference>
<keyword evidence="3" id="KW-0511">Multifunctional enzyme</keyword>
<dbReference type="InterPro" id="IPR041588">
    <property type="entry name" value="Integrase_H2C2"/>
</dbReference>
<dbReference type="InterPro" id="IPR012337">
    <property type="entry name" value="RNaseH-like_sf"/>
</dbReference>
<dbReference type="FunFam" id="1.10.340.70:FF:000001">
    <property type="entry name" value="Retrovirus-related Pol polyprotein from transposon gypsy-like Protein"/>
    <property type="match status" value="1"/>
</dbReference>
<evidence type="ECO:0000256" key="1">
    <source>
        <dbReference type="ARBA" id="ARBA00010879"/>
    </source>
</evidence>
<dbReference type="SUPFAM" id="SSF56672">
    <property type="entry name" value="DNA/RNA polymerases"/>
    <property type="match status" value="1"/>
</dbReference>
<dbReference type="InterPro" id="IPR050951">
    <property type="entry name" value="Retrovirus_Pol_polyprotein"/>
</dbReference>
<reference evidence="7" key="1">
    <citation type="submission" date="2025-08" db="UniProtKB">
        <authorList>
            <consortium name="Ensembl"/>
        </authorList>
    </citation>
    <scope>IDENTIFICATION</scope>
</reference>
<comment type="similarity">
    <text evidence="1">Belongs to the beta type-B retroviral polymerase family. HERV class-II K(HML-2) pol subfamily.</text>
</comment>
<dbReference type="FunFam" id="3.30.70.270:FF:000020">
    <property type="entry name" value="Transposon Tf2-6 polyprotein-like Protein"/>
    <property type="match status" value="1"/>
</dbReference>
<name>A0A8C2CLT1_CYPCA</name>
<dbReference type="PANTHER" id="PTHR37984:SF5">
    <property type="entry name" value="PROTEIN NYNRIN-LIKE"/>
    <property type="match status" value="1"/>
</dbReference>
<dbReference type="SUPFAM" id="SSF53098">
    <property type="entry name" value="Ribonuclease H-like"/>
    <property type="match status" value="1"/>
</dbReference>
<dbReference type="AlphaFoldDB" id="A0A8C2CLT1"/>
<evidence type="ECO:0000256" key="2">
    <source>
        <dbReference type="ARBA" id="ARBA00012180"/>
    </source>
</evidence>
<evidence type="ECO:0000259" key="5">
    <source>
        <dbReference type="PROSITE" id="PS50878"/>
    </source>
</evidence>
<dbReference type="InterPro" id="IPR041577">
    <property type="entry name" value="RT_RNaseH_2"/>
</dbReference>
<dbReference type="Pfam" id="PF00665">
    <property type="entry name" value="rve"/>
    <property type="match status" value="1"/>
</dbReference>
<accession>A0A8C2CLT1</accession>
<dbReference type="PROSITE" id="PS50878">
    <property type="entry name" value="RT_POL"/>
    <property type="match status" value="1"/>
</dbReference>
<dbReference type="InterPro" id="IPR043128">
    <property type="entry name" value="Rev_trsase/Diguanyl_cyclase"/>
</dbReference>
<dbReference type="FunFam" id="3.30.420.10:FF:000032">
    <property type="entry name" value="Retrovirus-related Pol polyprotein from transposon 297-like Protein"/>
    <property type="match status" value="1"/>
</dbReference>
<dbReference type="PANTHER" id="PTHR37984">
    <property type="entry name" value="PROTEIN CBG26694"/>
    <property type="match status" value="1"/>
</dbReference>
<feature type="domain" description="Reverse transcriptase" evidence="5">
    <location>
        <begin position="1"/>
        <end position="82"/>
    </location>
</feature>
<dbReference type="InterPro" id="IPR036397">
    <property type="entry name" value="RNaseH_sf"/>
</dbReference>
<dbReference type="Pfam" id="PF00078">
    <property type="entry name" value="RVT_1"/>
    <property type="match status" value="1"/>
</dbReference>
<organism evidence="7 8">
    <name type="scientific">Cyprinus carpio</name>
    <name type="common">Common carp</name>
    <dbReference type="NCBI Taxonomy" id="7962"/>
    <lineage>
        <taxon>Eukaryota</taxon>
        <taxon>Metazoa</taxon>
        <taxon>Chordata</taxon>
        <taxon>Craniata</taxon>
        <taxon>Vertebrata</taxon>
        <taxon>Euteleostomi</taxon>
        <taxon>Actinopterygii</taxon>
        <taxon>Neopterygii</taxon>
        <taxon>Teleostei</taxon>
        <taxon>Ostariophysi</taxon>
        <taxon>Cypriniformes</taxon>
        <taxon>Cyprinidae</taxon>
        <taxon>Cyprininae</taxon>
        <taxon>Cyprinus</taxon>
    </lineage>
</organism>
<evidence type="ECO:0000313" key="8">
    <source>
        <dbReference type="Proteomes" id="UP000694701"/>
    </source>
</evidence>
<dbReference type="FunFam" id="3.10.20.370:FF:000001">
    <property type="entry name" value="Retrovirus-related Pol polyprotein from transposon 17.6-like protein"/>
    <property type="match status" value="1"/>
</dbReference>
<sequence length="562" mass="63122">MPFGLCNAPATFERLMERVLKDIPRTRCVVYLDDLLVHARDFDCAVHNLREVLTAIRNAGLRLNPAKCNLLTRQTQFLGHVVSESGVATEATKVATVRDWPPPTNITELRSFLGLASYYRRYVRDFATIASPLHQLTNKGRRFGWSEDCAAAFHQLKAALIDAPVLAYPDPNQPFLVDTDASNVGVGAVLSQKGETGERVVAYYSCSLSRPERNYCVTRRELLAVVLAVRHFRPYLLGTRFTLRTDHASLTWMLNFRQPEGQVARWLEILQEGPEIKSLHSQWGSLELHDDVIYRRWQAPRGGVDRLQLLVPHALQPEVLHLVHGAAGAGHFGNSKTVRRLRQRFYWPGCRQDAELHVHCCDVCTAQKGPSRRSHAPLQQYLVGAPMERIGVDILGPFPITEAGNRFVLVAMDYFTKWPEAYAVPDQSASTSAQRLVDEMFAHFGVLDELHSDQGRNFESRLFSEVCQRLGVKKTRTTPLHPQSDGLVERFNRTLATQLAILTSQHQRDWDQHLPLVLWAYRTAVQESSQCTPVPGPTGLPLSQGTECGCSALRESGGCHPN</sequence>
<dbReference type="EC" id="3.1.26.4" evidence="2"/>
<evidence type="ECO:0000313" key="7">
    <source>
        <dbReference type="Ensembl" id="ENSCCRP00020014214.1"/>
    </source>
</evidence>
<proteinExistence type="inferred from homology"/>
<dbReference type="Pfam" id="PF17919">
    <property type="entry name" value="RT_RNaseH_2"/>
    <property type="match status" value="1"/>
</dbReference>
<dbReference type="GO" id="GO:0015074">
    <property type="term" value="P:DNA integration"/>
    <property type="evidence" value="ECO:0007669"/>
    <property type="project" value="InterPro"/>
</dbReference>
<dbReference type="PROSITE" id="PS50994">
    <property type="entry name" value="INTEGRASE"/>
    <property type="match status" value="1"/>
</dbReference>
<dbReference type="Pfam" id="PF17921">
    <property type="entry name" value="Integrase_H2C2"/>
    <property type="match status" value="1"/>
</dbReference>